<evidence type="ECO:0000256" key="4">
    <source>
        <dbReference type="ARBA" id="ARBA00022771"/>
    </source>
</evidence>
<dbReference type="SUPFAM" id="SSF57667">
    <property type="entry name" value="beta-beta-alpha zinc fingers"/>
    <property type="match status" value="2"/>
</dbReference>
<keyword evidence="5" id="KW-0862">Zinc</keyword>
<dbReference type="PROSITE" id="PS00028">
    <property type="entry name" value="ZINC_FINGER_C2H2_1"/>
    <property type="match status" value="2"/>
</dbReference>
<keyword evidence="6" id="KW-0539">Nucleus</keyword>
<feature type="region of interest" description="Disordered" evidence="8">
    <location>
        <begin position="306"/>
        <end position="345"/>
    </location>
</feature>
<name>A0ABU7E6I9_9TELE</name>
<feature type="domain" description="C2H2-type" evidence="10">
    <location>
        <begin position="393"/>
        <end position="420"/>
    </location>
</feature>
<evidence type="ECO:0000313" key="12">
    <source>
        <dbReference type="Proteomes" id="UP001352852"/>
    </source>
</evidence>
<comment type="subcellular location">
    <subcellularLocation>
        <location evidence="1">Nucleus</location>
    </subcellularLocation>
</comment>
<evidence type="ECO:0000256" key="5">
    <source>
        <dbReference type="ARBA" id="ARBA00022833"/>
    </source>
</evidence>
<dbReference type="EMBL" id="JAHUTJ010049293">
    <property type="protein sequence ID" value="MED6282863.1"/>
    <property type="molecule type" value="Genomic_DNA"/>
</dbReference>
<dbReference type="InterPro" id="IPR036236">
    <property type="entry name" value="Znf_C2H2_sf"/>
</dbReference>
<evidence type="ECO:0000256" key="8">
    <source>
        <dbReference type="SAM" id="MobiDB-lite"/>
    </source>
</evidence>
<comment type="caution">
    <text evidence="11">The sequence shown here is derived from an EMBL/GenBank/DDBJ whole genome shotgun (WGS) entry which is preliminary data.</text>
</comment>
<feature type="region of interest" description="Disordered" evidence="8">
    <location>
        <begin position="496"/>
        <end position="521"/>
    </location>
</feature>
<dbReference type="Pfam" id="PF00096">
    <property type="entry name" value="zf-C2H2"/>
    <property type="match status" value="1"/>
</dbReference>
<dbReference type="PROSITE" id="PS50157">
    <property type="entry name" value="ZINC_FINGER_C2H2_2"/>
    <property type="match status" value="3"/>
</dbReference>
<evidence type="ECO:0000256" key="6">
    <source>
        <dbReference type="ARBA" id="ARBA00023242"/>
    </source>
</evidence>
<keyword evidence="3" id="KW-0677">Repeat</keyword>
<keyword evidence="12" id="KW-1185">Reference proteome</keyword>
<accession>A0ABU7E6I9</accession>
<dbReference type="Proteomes" id="UP001352852">
    <property type="component" value="Unassembled WGS sequence"/>
</dbReference>
<gene>
    <name evidence="11" type="ORF">CHARACLAT_002664</name>
</gene>
<dbReference type="PROSITE" id="PS50097">
    <property type="entry name" value="BTB"/>
    <property type="match status" value="1"/>
</dbReference>
<sequence length="521" mass="56637">MELANHGLILLQQLNAQREFGFLCDCTVAIGDVFFKAHKAVLAAFSNYFRMLFIHQDSDCVRLKAADIQPDIFSYLLNLMYTGKLAPQLIDPARLEQGVRFLHAYPLLQEASQAVYSHPEQSINLSTSLYGIQISDQQGALSARVPARRQLSSPFDLEQLNSEGKVSTPAAASFTNALLSKQASPPPDVEASTSSMKGFAEEGVMDLLSADGSSATAILHVKPSIMKRTSSFRKYYSCHLCKSRFTQRSMLREHLLQHTQALHPPAAEPSKVPSPAVIRESSMLAEGAPKENKAGLSATAVEIISDSEQTPVSGTNSDSPQAEVSTSTWGIGGVNSQAETPPPSDIADIDNLENADLDREVKRRKYECSTCGRKFIQKSHWREHMYIHTGKPFKCSACGKSFCRANQAARHVCLNQGTDSYTMVDRQSMELCAAGEDSSQMEAMFLGSSKPYKCNICATTFSSPAEVIKHLCFSQGGLAGLQGNAGAGVLLQQDVSKDEGSDLSNSGTPPEPIKTEEILVE</sequence>
<proteinExistence type="predicted"/>
<dbReference type="InterPro" id="IPR011333">
    <property type="entry name" value="SKP1/BTB/POZ_sf"/>
</dbReference>
<dbReference type="PANTHER" id="PTHR24394:SF53">
    <property type="entry name" value="ZINC FINGER AND BTB DOMAIN CONTAINING 2"/>
    <property type="match status" value="1"/>
</dbReference>
<evidence type="ECO:0000259" key="9">
    <source>
        <dbReference type="PROSITE" id="PS50097"/>
    </source>
</evidence>
<dbReference type="InterPro" id="IPR013087">
    <property type="entry name" value="Znf_C2H2_type"/>
</dbReference>
<dbReference type="InterPro" id="IPR000210">
    <property type="entry name" value="BTB/POZ_dom"/>
</dbReference>
<feature type="domain" description="BTB" evidence="9">
    <location>
        <begin position="24"/>
        <end position="89"/>
    </location>
</feature>
<dbReference type="Gene3D" id="3.30.160.60">
    <property type="entry name" value="Classic Zinc Finger"/>
    <property type="match status" value="2"/>
</dbReference>
<evidence type="ECO:0000259" key="10">
    <source>
        <dbReference type="PROSITE" id="PS50157"/>
    </source>
</evidence>
<evidence type="ECO:0000313" key="11">
    <source>
        <dbReference type="EMBL" id="MED6282863.1"/>
    </source>
</evidence>
<dbReference type="PANTHER" id="PTHR24394">
    <property type="entry name" value="ZINC FINGER PROTEIN"/>
    <property type="match status" value="1"/>
</dbReference>
<evidence type="ECO:0000256" key="3">
    <source>
        <dbReference type="ARBA" id="ARBA00022737"/>
    </source>
</evidence>
<evidence type="ECO:0000256" key="1">
    <source>
        <dbReference type="ARBA" id="ARBA00004123"/>
    </source>
</evidence>
<dbReference type="SMART" id="SM00355">
    <property type="entry name" value="ZnF_C2H2"/>
    <property type="match status" value="4"/>
</dbReference>
<evidence type="ECO:0000256" key="2">
    <source>
        <dbReference type="ARBA" id="ARBA00022723"/>
    </source>
</evidence>
<organism evidence="11 12">
    <name type="scientific">Characodon lateralis</name>
    <dbReference type="NCBI Taxonomy" id="208331"/>
    <lineage>
        <taxon>Eukaryota</taxon>
        <taxon>Metazoa</taxon>
        <taxon>Chordata</taxon>
        <taxon>Craniata</taxon>
        <taxon>Vertebrata</taxon>
        <taxon>Euteleostomi</taxon>
        <taxon>Actinopterygii</taxon>
        <taxon>Neopterygii</taxon>
        <taxon>Teleostei</taxon>
        <taxon>Neoteleostei</taxon>
        <taxon>Acanthomorphata</taxon>
        <taxon>Ovalentaria</taxon>
        <taxon>Atherinomorphae</taxon>
        <taxon>Cyprinodontiformes</taxon>
        <taxon>Goodeidae</taxon>
        <taxon>Characodon</taxon>
    </lineage>
</organism>
<protein>
    <recommendedName>
        <fullName evidence="13">Zinc finger and BTB domain-containing protein 2</fullName>
    </recommendedName>
</protein>
<dbReference type="SMART" id="SM00225">
    <property type="entry name" value="BTB"/>
    <property type="match status" value="1"/>
</dbReference>
<dbReference type="Pfam" id="PF00651">
    <property type="entry name" value="BTB"/>
    <property type="match status" value="1"/>
</dbReference>
<dbReference type="SUPFAM" id="SSF54695">
    <property type="entry name" value="POZ domain"/>
    <property type="match status" value="1"/>
</dbReference>
<reference evidence="11 12" key="1">
    <citation type="submission" date="2021-06" db="EMBL/GenBank/DDBJ databases">
        <authorList>
            <person name="Palmer J.M."/>
        </authorList>
    </citation>
    <scope>NUCLEOTIDE SEQUENCE [LARGE SCALE GENOMIC DNA]</scope>
    <source>
        <strain evidence="11 12">CL_MEX2019</strain>
        <tissue evidence="11">Muscle</tissue>
    </source>
</reference>
<feature type="compositionally biased region" description="Polar residues" evidence="8">
    <location>
        <begin position="306"/>
        <end position="339"/>
    </location>
</feature>
<feature type="domain" description="C2H2-type" evidence="10">
    <location>
        <begin position="236"/>
        <end position="259"/>
    </location>
</feature>
<dbReference type="Gene3D" id="3.30.710.10">
    <property type="entry name" value="Potassium Channel Kv1.1, Chain A"/>
    <property type="match status" value="1"/>
</dbReference>
<evidence type="ECO:0000256" key="7">
    <source>
        <dbReference type="PROSITE-ProRule" id="PRU00042"/>
    </source>
</evidence>
<keyword evidence="4 7" id="KW-0863">Zinc-finger</keyword>
<keyword evidence="2" id="KW-0479">Metal-binding</keyword>
<evidence type="ECO:0008006" key="13">
    <source>
        <dbReference type="Google" id="ProtNLM"/>
    </source>
</evidence>
<feature type="domain" description="C2H2-type" evidence="10">
    <location>
        <begin position="366"/>
        <end position="393"/>
    </location>
</feature>